<keyword evidence="1" id="KW-0472">Membrane</keyword>
<dbReference type="AlphaFoldDB" id="A0A833EAA2"/>
<name>A0A833EAA2_CALS0</name>
<keyword evidence="1" id="KW-0812">Transmembrane</keyword>
<protein>
    <submittedName>
        <fullName evidence="2">Uncharacterized protein</fullName>
    </submittedName>
</protein>
<organism evidence="2 3">
    <name type="scientific">Caldiarchaeum subterraneum</name>
    <dbReference type="NCBI Taxonomy" id="311458"/>
    <lineage>
        <taxon>Archaea</taxon>
        <taxon>Nitrososphaerota</taxon>
        <taxon>Candidatus Caldarchaeales</taxon>
        <taxon>Candidatus Caldarchaeaceae</taxon>
        <taxon>Candidatus Caldarchaeum</taxon>
    </lineage>
</organism>
<gene>
    <name evidence="2" type="ORF">EYH45_03045</name>
</gene>
<dbReference type="EMBL" id="DQVM01000057">
    <property type="protein sequence ID" value="HIQ29520.1"/>
    <property type="molecule type" value="Genomic_DNA"/>
</dbReference>
<feature type="transmembrane region" description="Helical" evidence="1">
    <location>
        <begin position="6"/>
        <end position="26"/>
    </location>
</feature>
<comment type="caution">
    <text evidence="2">The sequence shown here is derived from an EMBL/GenBank/DDBJ whole genome shotgun (WGS) entry which is preliminary data.</text>
</comment>
<feature type="transmembrane region" description="Helical" evidence="1">
    <location>
        <begin position="72"/>
        <end position="92"/>
    </location>
</feature>
<accession>A0A833EAA2</accession>
<feature type="transmembrane region" description="Helical" evidence="1">
    <location>
        <begin position="38"/>
        <end position="60"/>
    </location>
</feature>
<evidence type="ECO:0000256" key="1">
    <source>
        <dbReference type="SAM" id="Phobius"/>
    </source>
</evidence>
<sequence length="94" mass="10755">MGPLWIVNIIISLLIIVSLLYVLKTFVHTRSVVRSRLVNALIIFTVVFIIQNLFAVYLYFDLAESYSADMAYQLLILNLLGLTGFSIFVYVARH</sequence>
<evidence type="ECO:0000313" key="3">
    <source>
        <dbReference type="Proteomes" id="UP000608579"/>
    </source>
</evidence>
<keyword evidence="1" id="KW-1133">Transmembrane helix</keyword>
<evidence type="ECO:0000313" key="2">
    <source>
        <dbReference type="EMBL" id="HIQ29520.1"/>
    </source>
</evidence>
<dbReference type="Proteomes" id="UP000608579">
    <property type="component" value="Unassembled WGS sequence"/>
</dbReference>
<dbReference type="Pfam" id="PF26119">
    <property type="entry name" value="DUF8036"/>
    <property type="match status" value="1"/>
</dbReference>
<reference evidence="2" key="1">
    <citation type="journal article" date="2020" name="ISME J.">
        <title>Gammaproteobacteria mediating utilization of methyl-, sulfur- and petroleum organic compounds in deep ocean hydrothermal plumes.</title>
        <authorList>
            <person name="Zhou Z."/>
            <person name="Liu Y."/>
            <person name="Pan J."/>
            <person name="Cron B.R."/>
            <person name="Toner B.M."/>
            <person name="Anantharaman K."/>
            <person name="Breier J.A."/>
            <person name="Dick G.J."/>
            <person name="Li M."/>
        </authorList>
    </citation>
    <scope>NUCLEOTIDE SEQUENCE</scope>
    <source>
        <strain evidence="2">SZUA-1515</strain>
    </source>
</reference>
<dbReference type="InterPro" id="IPR058349">
    <property type="entry name" value="DUF8036"/>
</dbReference>
<proteinExistence type="predicted"/>